<dbReference type="Gene3D" id="1.10.4080.10">
    <property type="entry name" value="ADP-ribosylation/Crystallin J1"/>
    <property type="match status" value="1"/>
</dbReference>
<gene>
    <name evidence="4" type="ORF">SAMN06296010_3245</name>
</gene>
<dbReference type="GO" id="GO:0046872">
    <property type="term" value="F:metal ion binding"/>
    <property type="evidence" value="ECO:0007669"/>
    <property type="project" value="UniProtKB-KW"/>
</dbReference>
<feature type="binding site" evidence="3">
    <location>
        <position position="277"/>
    </location>
    <ligand>
        <name>Mg(2+)</name>
        <dbReference type="ChEBI" id="CHEBI:18420"/>
        <label>1</label>
    </ligand>
</feature>
<keyword evidence="2 4" id="KW-0378">Hydrolase</keyword>
<dbReference type="AlphaFoldDB" id="A0A1X7L4J6"/>
<dbReference type="InterPro" id="IPR005502">
    <property type="entry name" value="Ribosyl_crysJ1"/>
</dbReference>
<sequence>MPFGHEVTAHAAALGELLATRIRFDYNGGAIHGKDFRKWMGEDGFGGDDGTGVAEWERAMRHQAQILLDIADLFDGTDLALDEATVTLSFASGGVVAVAFEIGRKIVRIGSAKQLTTVADFSGNEVYARVLLVLAATAAGIPVLEGPLRPRQPLTISPSTHPWSPGWVVEPPAGIVGFWPVAEDEEKARLVALAGAMSVDDTIAYITQNSLEQHVRRSSPWPGRVSRVRGSLLGGAVGDALGFPVEFDSLAALTNRAGGAVRDYLPISGLPDGAISDDTQMTLFTADAISRLLDGGDGSTSLRDAEAEAYLDWYDTQLGGSLGRAVSAPADSLLAERWLYSRRAPGTTIMGALDRAASRAVGTPVPDAVNDSKGCGTVMRSAPFGLVADWTPDEAARHSADAARITHGHATAAASAGVFSRIVRLLLAGGDLQQSVFAGLLSLEVRTGLYSDEATAKALSWALHAATTGVPSPQRIEEFGGGWIAEEALGIAVYCALVYPREHQILDALALAVSHSGDSDSTGAICGNLLGALHGEEALPAGLVARLEGLPTITRVADALSAA</sequence>
<feature type="binding site" evidence="3">
    <location>
        <position position="276"/>
    </location>
    <ligand>
        <name>Mg(2+)</name>
        <dbReference type="ChEBI" id="CHEBI:18420"/>
        <label>1</label>
    </ligand>
</feature>
<evidence type="ECO:0000313" key="4">
    <source>
        <dbReference type="EMBL" id="SMG48009.1"/>
    </source>
</evidence>
<dbReference type="SUPFAM" id="SSF101478">
    <property type="entry name" value="ADP-ribosylglycohydrolase"/>
    <property type="match status" value="1"/>
</dbReference>
<comment type="cofactor">
    <cofactor evidence="3">
        <name>Mg(2+)</name>
        <dbReference type="ChEBI" id="CHEBI:18420"/>
    </cofactor>
    <text evidence="3">Binds 2 magnesium ions per subunit.</text>
</comment>
<comment type="similarity">
    <text evidence="1">Belongs to the ADP-ribosylglycohydrolase family.</text>
</comment>
<keyword evidence="3" id="KW-0479">Metal-binding</keyword>
<dbReference type="Pfam" id="PF03747">
    <property type="entry name" value="ADP_ribosyl_GH"/>
    <property type="match status" value="1"/>
</dbReference>
<organism evidence="4 5">
    <name type="scientific">Agreia pratensis</name>
    <dbReference type="NCBI Taxonomy" id="150121"/>
    <lineage>
        <taxon>Bacteria</taxon>
        <taxon>Bacillati</taxon>
        <taxon>Actinomycetota</taxon>
        <taxon>Actinomycetes</taxon>
        <taxon>Micrococcales</taxon>
        <taxon>Microbacteriaceae</taxon>
        <taxon>Agreia</taxon>
    </lineage>
</organism>
<name>A0A1X7L4J6_9MICO</name>
<protein>
    <submittedName>
        <fullName evidence="4">ADP-ribosylglycohydrolase</fullName>
    </submittedName>
</protein>
<keyword evidence="5" id="KW-1185">Reference proteome</keyword>
<dbReference type="PANTHER" id="PTHR16222:SF24">
    <property type="entry name" value="ADP-RIBOSYLHYDROLASE ARH3"/>
    <property type="match status" value="1"/>
</dbReference>
<dbReference type="GO" id="GO:0016787">
    <property type="term" value="F:hydrolase activity"/>
    <property type="evidence" value="ECO:0007669"/>
    <property type="project" value="UniProtKB-KW"/>
</dbReference>
<keyword evidence="3" id="KW-0460">Magnesium</keyword>
<evidence type="ECO:0000256" key="1">
    <source>
        <dbReference type="ARBA" id="ARBA00010702"/>
    </source>
</evidence>
<dbReference type="STRING" id="150121.SAMN06296010_3245"/>
<feature type="binding site" evidence="3">
    <location>
        <position position="518"/>
    </location>
    <ligand>
        <name>Mg(2+)</name>
        <dbReference type="ChEBI" id="CHEBI:18420"/>
        <label>1</label>
    </ligand>
</feature>
<evidence type="ECO:0000313" key="5">
    <source>
        <dbReference type="Proteomes" id="UP000193244"/>
    </source>
</evidence>
<reference evidence="5" key="1">
    <citation type="submission" date="2017-04" db="EMBL/GenBank/DDBJ databases">
        <authorList>
            <person name="Varghese N."/>
            <person name="Submissions S."/>
        </authorList>
    </citation>
    <scope>NUCLEOTIDE SEQUENCE [LARGE SCALE GENOMIC DNA]</scope>
    <source>
        <strain evidence="5">VKM Ac-2510</strain>
    </source>
</reference>
<evidence type="ECO:0000256" key="3">
    <source>
        <dbReference type="PIRSR" id="PIRSR605502-1"/>
    </source>
</evidence>
<proteinExistence type="inferred from homology"/>
<dbReference type="EMBL" id="FXAY01000007">
    <property type="protein sequence ID" value="SMG48009.1"/>
    <property type="molecule type" value="Genomic_DNA"/>
</dbReference>
<feature type="binding site" evidence="3">
    <location>
        <position position="521"/>
    </location>
    <ligand>
        <name>Mg(2+)</name>
        <dbReference type="ChEBI" id="CHEBI:18420"/>
        <label>1</label>
    </ligand>
</feature>
<feature type="binding site" evidence="3">
    <location>
        <position position="278"/>
    </location>
    <ligand>
        <name>Mg(2+)</name>
        <dbReference type="ChEBI" id="CHEBI:18420"/>
        <label>1</label>
    </ligand>
</feature>
<accession>A0A1X7L4J6</accession>
<feature type="binding site" evidence="3">
    <location>
        <position position="520"/>
    </location>
    <ligand>
        <name>Mg(2+)</name>
        <dbReference type="ChEBI" id="CHEBI:18420"/>
        <label>1</label>
    </ligand>
</feature>
<evidence type="ECO:0000256" key="2">
    <source>
        <dbReference type="ARBA" id="ARBA00022801"/>
    </source>
</evidence>
<dbReference type="InterPro" id="IPR036705">
    <property type="entry name" value="Ribosyl_crysJ1_sf"/>
</dbReference>
<dbReference type="Proteomes" id="UP000193244">
    <property type="component" value="Unassembled WGS sequence"/>
</dbReference>
<dbReference type="InterPro" id="IPR050792">
    <property type="entry name" value="ADP-ribosylglycohydrolase"/>
</dbReference>
<dbReference type="PANTHER" id="PTHR16222">
    <property type="entry name" value="ADP-RIBOSYLGLYCOHYDROLASE"/>
    <property type="match status" value="1"/>
</dbReference>